<dbReference type="Proteomes" id="UP000076154">
    <property type="component" value="Unassembled WGS sequence"/>
</dbReference>
<sequence length="577" mass="62259">MHIQSLFPFYLLVALPHVLGQDNRNPVLNDKTDAFINQVLADWRSPGGVAVAVVRRDGLGAWNIETRGYGKATINGTKVTEKTLFGIGSNSKLFNVLATGLLINNETLSPRLSWTTKIASVVPIWGLADSTASKEATILDVMSHRTGLPRHDYSYKWSDDVPTVIKKLKFQRPSAEFRDVFQYNNNMYTLLSYLPTVLLPSKVPLARYVKQHIFDPLAMTSTTYSFEVANSGGQLADGMVRQVTNVSDPFGGIPRAMPYWSVTGGEDGNVLSGAAGVISNAAIWLQTLLLDGTKPGTNQSVIPAAALQRVSAGITVEVAAARFPELSPVVYGGGQARSTYRGHEIIKHDGAVPGFHTQITRLPFDDLGVAVLTNDNDYGNLIMEVIKGNLLDEALGLEKIDWNSRYQALVSTPLVPATPRPPNSPLPSVNFTSLAGTYNSGGYGKFELCLVKPHAPSASSSCMALAANISSILPGAINTNIPTFIGTWDSPWLSHVRLTHFSGNLFNVSALTSLPTGNASAPYWAYGDSVTDFGAYAEFVVSSRRHIGLGFTGIWGAESSLKGGPARERAEVWFDKA</sequence>
<dbReference type="SUPFAM" id="SSF56601">
    <property type="entry name" value="beta-lactamase/transpeptidase-like"/>
    <property type="match status" value="1"/>
</dbReference>
<organism evidence="4 5">
    <name type="scientific">Hypsizygus marmoreus</name>
    <name type="common">White beech mushroom</name>
    <name type="synonym">Agaricus marmoreus</name>
    <dbReference type="NCBI Taxonomy" id="39966"/>
    <lineage>
        <taxon>Eukaryota</taxon>
        <taxon>Fungi</taxon>
        <taxon>Dikarya</taxon>
        <taxon>Basidiomycota</taxon>
        <taxon>Agaricomycotina</taxon>
        <taxon>Agaricomycetes</taxon>
        <taxon>Agaricomycetidae</taxon>
        <taxon>Agaricales</taxon>
        <taxon>Tricholomatineae</taxon>
        <taxon>Lyophyllaceae</taxon>
        <taxon>Hypsizygus</taxon>
    </lineage>
</organism>
<evidence type="ECO:0000313" key="4">
    <source>
        <dbReference type="EMBL" id="RDB29989.1"/>
    </source>
</evidence>
<evidence type="ECO:0000313" key="5">
    <source>
        <dbReference type="Proteomes" id="UP000076154"/>
    </source>
</evidence>
<dbReference type="PANTHER" id="PTHR46825">
    <property type="entry name" value="D-ALANYL-D-ALANINE-CARBOXYPEPTIDASE/ENDOPEPTIDASE AMPH"/>
    <property type="match status" value="1"/>
</dbReference>
<dbReference type="PANTHER" id="PTHR46825:SF15">
    <property type="entry name" value="BETA-LACTAMASE-RELATED DOMAIN-CONTAINING PROTEIN"/>
    <property type="match status" value="1"/>
</dbReference>
<evidence type="ECO:0000256" key="2">
    <source>
        <dbReference type="SAM" id="SignalP"/>
    </source>
</evidence>
<accession>A0A369K5U9</accession>
<dbReference type="InterPro" id="IPR012338">
    <property type="entry name" value="Beta-lactam/transpept-like"/>
</dbReference>
<dbReference type="InParanoid" id="A0A369K5U9"/>
<name>A0A369K5U9_HYPMA</name>
<evidence type="ECO:0000259" key="3">
    <source>
        <dbReference type="Pfam" id="PF00144"/>
    </source>
</evidence>
<dbReference type="EMBL" id="LUEZ02000009">
    <property type="protein sequence ID" value="RDB29989.1"/>
    <property type="molecule type" value="Genomic_DNA"/>
</dbReference>
<evidence type="ECO:0000256" key="1">
    <source>
        <dbReference type="ARBA" id="ARBA00038215"/>
    </source>
</evidence>
<feature type="domain" description="Beta-lactamase-related" evidence="3">
    <location>
        <begin position="48"/>
        <end position="377"/>
    </location>
</feature>
<gene>
    <name evidence="4" type="primary">GIGA6_0</name>
    <name evidence="4" type="ORF">Hypma_013821</name>
</gene>
<dbReference type="InterPro" id="IPR050491">
    <property type="entry name" value="AmpC-like"/>
</dbReference>
<keyword evidence="2" id="KW-0732">Signal</keyword>
<dbReference type="Pfam" id="PF00144">
    <property type="entry name" value="Beta-lactamase"/>
    <property type="match status" value="1"/>
</dbReference>
<comment type="similarity">
    <text evidence="1">Belongs to the peptidase S12 family.</text>
</comment>
<dbReference type="Gene3D" id="3.40.710.10">
    <property type="entry name" value="DD-peptidase/beta-lactamase superfamily"/>
    <property type="match status" value="1"/>
</dbReference>
<reference evidence="4" key="1">
    <citation type="submission" date="2018-04" db="EMBL/GenBank/DDBJ databases">
        <title>Whole genome sequencing of Hypsizygus marmoreus.</title>
        <authorList>
            <person name="Choi I.-G."/>
            <person name="Min B."/>
            <person name="Kim J.-G."/>
            <person name="Kim S."/>
            <person name="Oh Y.-L."/>
            <person name="Kong W.-S."/>
            <person name="Park H."/>
            <person name="Jeong J."/>
            <person name="Song E.-S."/>
        </authorList>
    </citation>
    <scope>NUCLEOTIDE SEQUENCE [LARGE SCALE GENOMIC DNA]</scope>
    <source>
        <strain evidence="4">51987-8</strain>
    </source>
</reference>
<dbReference type="OrthoDB" id="5946976at2759"/>
<keyword evidence="5" id="KW-1185">Reference proteome</keyword>
<feature type="signal peptide" evidence="2">
    <location>
        <begin position="1"/>
        <end position="20"/>
    </location>
</feature>
<proteinExistence type="inferred from homology"/>
<dbReference type="InterPro" id="IPR001466">
    <property type="entry name" value="Beta-lactam-related"/>
</dbReference>
<feature type="chain" id="PRO_5016570618" evidence="2">
    <location>
        <begin position="21"/>
        <end position="577"/>
    </location>
</feature>
<comment type="caution">
    <text evidence="4">The sequence shown here is derived from an EMBL/GenBank/DDBJ whole genome shotgun (WGS) entry which is preliminary data.</text>
</comment>
<dbReference type="STRING" id="39966.A0A369K5U9"/>
<dbReference type="AlphaFoldDB" id="A0A369K5U9"/>
<protein>
    <submittedName>
        <fullName evidence="4">Gigasin-6</fullName>
    </submittedName>
</protein>